<dbReference type="OrthoDB" id="5295180at2"/>
<reference evidence="2 3" key="1">
    <citation type="submission" date="2016-03" db="EMBL/GenBank/DDBJ databases">
        <title>Chemosynthetic sulphur-oxidizing symbionts of marine invertebrate animals are capable of nitrogen fixation.</title>
        <authorList>
            <person name="Petersen J.M."/>
            <person name="Kemper A."/>
            <person name="Gruber-Vodicka H."/>
            <person name="Cardini U."/>
            <person name="Geest Mvander."/>
            <person name="Kleiner M."/>
            <person name="Bulgheresi S."/>
            <person name="Fussmann M."/>
            <person name="Herbold C."/>
            <person name="Seah B.K.B."/>
            <person name="Antony C.Paul."/>
            <person name="Liu D."/>
            <person name="Belitz A."/>
            <person name="Weber M."/>
        </authorList>
    </citation>
    <scope>NUCLEOTIDE SEQUENCE [LARGE SCALE GENOMIC DNA]</scope>
    <source>
        <strain evidence="2">G_D</strain>
    </source>
</reference>
<keyword evidence="3" id="KW-1185">Reference proteome</keyword>
<dbReference type="STRING" id="1818881.A3196_09555"/>
<dbReference type="InterPro" id="IPR008620">
    <property type="entry name" value="FixH"/>
</dbReference>
<comment type="caution">
    <text evidence="2">The sequence shown here is derived from an EMBL/GenBank/DDBJ whole genome shotgun (WGS) entry which is preliminary data.</text>
</comment>
<dbReference type="Pfam" id="PF05751">
    <property type="entry name" value="FixH"/>
    <property type="match status" value="1"/>
</dbReference>
<organism evidence="2 3">
    <name type="scientific">Candidatus Thiodiazotropha endoloripes</name>
    <dbReference type="NCBI Taxonomy" id="1818881"/>
    <lineage>
        <taxon>Bacteria</taxon>
        <taxon>Pseudomonadati</taxon>
        <taxon>Pseudomonadota</taxon>
        <taxon>Gammaproteobacteria</taxon>
        <taxon>Chromatiales</taxon>
        <taxon>Sedimenticolaceae</taxon>
        <taxon>Candidatus Thiodiazotropha</taxon>
    </lineage>
</organism>
<keyword evidence="1" id="KW-0472">Membrane</keyword>
<evidence type="ECO:0000313" key="2">
    <source>
        <dbReference type="EMBL" id="ODB96985.1"/>
    </source>
</evidence>
<keyword evidence="1" id="KW-1133">Transmembrane helix</keyword>
<dbReference type="RefSeq" id="WP_069004715.1">
    <property type="nucleotide sequence ID" value="NZ_LVJW01000003.1"/>
</dbReference>
<feature type="transmembrane region" description="Helical" evidence="1">
    <location>
        <begin position="12"/>
        <end position="34"/>
    </location>
</feature>
<evidence type="ECO:0000256" key="1">
    <source>
        <dbReference type="SAM" id="Phobius"/>
    </source>
</evidence>
<protein>
    <submittedName>
        <fullName evidence="2">Nitrogen fixation protein FixH</fullName>
    </submittedName>
</protein>
<proteinExistence type="predicted"/>
<name>A0A1E2UR08_9GAMM</name>
<dbReference type="AlphaFoldDB" id="A0A1E2UR08"/>
<dbReference type="Proteomes" id="UP000094849">
    <property type="component" value="Unassembled WGS sequence"/>
</dbReference>
<evidence type="ECO:0000313" key="3">
    <source>
        <dbReference type="Proteomes" id="UP000094849"/>
    </source>
</evidence>
<gene>
    <name evidence="2" type="ORF">A3196_09555</name>
</gene>
<keyword evidence="1" id="KW-0812">Transmembrane</keyword>
<accession>A0A1E2UR08</accession>
<dbReference type="EMBL" id="LVJZ01000003">
    <property type="protein sequence ID" value="ODB96985.1"/>
    <property type="molecule type" value="Genomic_DNA"/>
</dbReference>
<sequence>MTEKKSAWRSPWVIGWVAMVVVFFTMNMIMIYLATQNNPGLVVDDFYDRGQDYEKNMLKRQARDPKWVMKIKLPSKIEIGQPVVCQYTVKDREGTPIDRDEVTFHAYRPSDAGQDFSVPMQRIGPGLYEATVSFPLKGAWDLLVSIRNGEDEYQVPKRIGVGIDWVP</sequence>